<sequence length="243" mass="25491">MANPTIATEQLLELLLTLKKTTPEAARSILNNQPTIAYALMTLMVSMNAVNIEVFQKTLAEFGATNAPDASSVARPASAATSAAPPSAPAPISAIPSHLQNQYRTVTPPSSASSSTAPPPPQAPTHTPTPPYGYSATPNGAGYAAQGYGYQQGYQQQQTGYAQYQQYQQQQAGGYPGYPGYGQPAATPAAPTPALPDSLSGISDEQKALIMRVLAMTPEQINMLPPADRATYIQIRTTLGVPT</sequence>
<organism evidence="6 7">
    <name type="scientific">Pholiota conissans</name>
    <dbReference type="NCBI Taxonomy" id="109636"/>
    <lineage>
        <taxon>Eukaryota</taxon>
        <taxon>Fungi</taxon>
        <taxon>Dikarya</taxon>
        <taxon>Basidiomycota</taxon>
        <taxon>Agaricomycotina</taxon>
        <taxon>Agaricomycetes</taxon>
        <taxon>Agaricomycetidae</taxon>
        <taxon>Agaricales</taxon>
        <taxon>Agaricineae</taxon>
        <taxon>Strophariaceae</taxon>
        <taxon>Pholiota</taxon>
    </lineage>
</organism>
<feature type="domain" description="Transcription termination and cleavage factor C-terminal" evidence="4">
    <location>
        <begin position="205"/>
        <end position="236"/>
    </location>
</feature>
<evidence type="ECO:0000259" key="5">
    <source>
        <dbReference type="Pfam" id="PF14327"/>
    </source>
</evidence>
<gene>
    <name evidence="6" type="ORF">BDN70DRAFT_920833</name>
</gene>
<protein>
    <recommendedName>
        <fullName evidence="8">Cleavage stimulation factor subunit 2 hinge domain-containing protein</fullName>
    </recommendedName>
</protein>
<comment type="caution">
    <text evidence="6">The sequence shown here is derived from an EMBL/GenBank/DDBJ whole genome shotgun (WGS) entry which is preliminary data.</text>
</comment>
<dbReference type="Gene3D" id="1.10.20.70">
    <property type="entry name" value="Transcription termination and cleavage factor, C-terminal domain"/>
    <property type="match status" value="1"/>
</dbReference>
<evidence type="ECO:0008006" key="8">
    <source>
        <dbReference type="Google" id="ProtNLM"/>
    </source>
</evidence>
<dbReference type="Pfam" id="PF14304">
    <property type="entry name" value="CSTF_C"/>
    <property type="match status" value="1"/>
</dbReference>
<dbReference type="GO" id="GO:0031124">
    <property type="term" value="P:mRNA 3'-end processing"/>
    <property type="evidence" value="ECO:0007669"/>
    <property type="project" value="InterPro"/>
</dbReference>
<evidence type="ECO:0000256" key="3">
    <source>
        <dbReference type="SAM" id="MobiDB-lite"/>
    </source>
</evidence>
<feature type="compositionally biased region" description="Low complexity" evidence="3">
    <location>
        <begin position="107"/>
        <end position="116"/>
    </location>
</feature>
<keyword evidence="2" id="KW-0539">Nucleus</keyword>
<dbReference type="PANTHER" id="PTHR45735">
    <property type="entry name" value="CLEAVAGE STIMULATION FACTOR SUBUNIT 2"/>
    <property type="match status" value="1"/>
</dbReference>
<keyword evidence="7" id="KW-1185">Reference proteome</keyword>
<evidence type="ECO:0000256" key="1">
    <source>
        <dbReference type="ARBA" id="ARBA00004123"/>
    </source>
</evidence>
<dbReference type="InterPro" id="IPR025742">
    <property type="entry name" value="CSTF2_hinge"/>
</dbReference>
<dbReference type="GO" id="GO:0005847">
    <property type="term" value="C:mRNA cleavage and polyadenylation specificity factor complex"/>
    <property type="evidence" value="ECO:0007669"/>
    <property type="project" value="TreeGrafter"/>
</dbReference>
<dbReference type="InterPro" id="IPR038192">
    <property type="entry name" value="CSTF_C_sf"/>
</dbReference>
<evidence type="ECO:0000256" key="2">
    <source>
        <dbReference type="ARBA" id="ARBA00023242"/>
    </source>
</evidence>
<dbReference type="EMBL" id="MU155201">
    <property type="protein sequence ID" value="KAF9480077.1"/>
    <property type="molecule type" value="Genomic_DNA"/>
</dbReference>
<feature type="region of interest" description="Disordered" evidence="3">
    <location>
        <begin position="175"/>
        <end position="198"/>
    </location>
</feature>
<evidence type="ECO:0000259" key="4">
    <source>
        <dbReference type="Pfam" id="PF14304"/>
    </source>
</evidence>
<dbReference type="Proteomes" id="UP000807469">
    <property type="component" value="Unassembled WGS sequence"/>
</dbReference>
<dbReference type="OrthoDB" id="272703at2759"/>
<feature type="region of interest" description="Disordered" evidence="3">
    <location>
        <begin position="102"/>
        <end position="138"/>
    </location>
</feature>
<dbReference type="AlphaFoldDB" id="A0A9P5Z2S4"/>
<evidence type="ECO:0000313" key="7">
    <source>
        <dbReference type="Proteomes" id="UP000807469"/>
    </source>
</evidence>
<proteinExistence type="predicted"/>
<accession>A0A9P5Z2S4</accession>
<dbReference type="PANTHER" id="PTHR45735:SF2">
    <property type="entry name" value="CLEAVAGE STIMULATION FACTOR SUBUNIT 2"/>
    <property type="match status" value="1"/>
</dbReference>
<dbReference type="InterPro" id="IPR026896">
    <property type="entry name" value="CSTF_C"/>
</dbReference>
<dbReference type="GO" id="GO:0003729">
    <property type="term" value="F:mRNA binding"/>
    <property type="evidence" value="ECO:0007669"/>
    <property type="project" value="TreeGrafter"/>
</dbReference>
<feature type="domain" description="Cleavage stimulation factor subunit 2 hinge" evidence="5">
    <location>
        <begin position="5"/>
        <end position="58"/>
    </location>
</feature>
<dbReference type="Pfam" id="PF14327">
    <property type="entry name" value="CSTF2_hinge"/>
    <property type="match status" value="1"/>
</dbReference>
<reference evidence="6" key="1">
    <citation type="submission" date="2020-11" db="EMBL/GenBank/DDBJ databases">
        <authorList>
            <consortium name="DOE Joint Genome Institute"/>
            <person name="Ahrendt S."/>
            <person name="Riley R."/>
            <person name="Andreopoulos W."/>
            <person name="Labutti K."/>
            <person name="Pangilinan J."/>
            <person name="Ruiz-Duenas F.J."/>
            <person name="Barrasa J.M."/>
            <person name="Sanchez-Garcia M."/>
            <person name="Camarero S."/>
            <person name="Miyauchi S."/>
            <person name="Serrano A."/>
            <person name="Linde D."/>
            <person name="Babiker R."/>
            <person name="Drula E."/>
            <person name="Ayuso-Fernandez I."/>
            <person name="Pacheco R."/>
            <person name="Padilla G."/>
            <person name="Ferreira P."/>
            <person name="Barriuso J."/>
            <person name="Kellner H."/>
            <person name="Castanera R."/>
            <person name="Alfaro M."/>
            <person name="Ramirez L."/>
            <person name="Pisabarro A.G."/>
            <person name="Kuo A."/>
            <person name="Tritt A."/>
            <person name="Lipzen A."/>
            <person name="He G."/>
            <person name="Yan M."/>
            <person name="Ng V."/>
            <person name="Cullen D."/>
            <person name="Martin F."/>
            <person name="Rosso M.-N."/>
            <person name="Henrissat B."/>
            <person name="Hibbett D."/>
            <person name="Martinez A.T."/>
            <person name="Grigoriev I.V."/>
        </authorList>
    </citation>
    <scope>NUCLEOTIDE SEQUENCE</scope>
    <source>
        <strain evidence="6">CIRM-BRFM 674</strain>
    </source>
</reference>
<comment type="subcellular location">
    <subcellularLocation>
        <location evidence="1">Nucleus</location>
    </subcellularLocation>
</comment>
<name>A0A9P5Z2S4_9AGAR</name>
<feature type="compositionally biased region" description="Pro residues" evidence="3">
    <location>
        <begin position="117"/>
        <end position="131"/>
    </location>
</feature>
<evidence type="ECO:0000313" key="6">
    <source>
        <dbReference type="EMBL" id="KAF9480077.1"/>
    </source>
</evidence>